<feature type="domain" description="Acyltransferase 3" evidence="2">
    <location>
        <begin position="5"/>
        <end position="360"/>
    </location>
</feature>
<evidence type="ECO:0000313" key="4">
    <source>
        <dbReference type="Proteomes" id="UP000639294"/>
    </source>
</evidence>
<dbReference type="Proteomes" id="UP000639294">
    <property type="component" value="Unassembled WGS sequence"/>
</dbReference>
<dbReference type="InterPro" id="IPR050879">
    <property type="entry name" value="Acyltransferase_3"/>
</dbReference>
<reference evidence="3 4" key="1">
    <citation type="submission" date="2020-10" db="EMBL/GenBank/DDBJ databases">
        <title>Genome sequences of Pseudomonas isolates.</title>
        <authorList>
            <person name="Wessels L."/>
            <person name="Reich F."/>
            <person name="Hammerl J."/>
        </authorList>
    </citation>
    <scope>NUCLEOTIDE SEQUENCE [LARGE SCALE GENOMIC DNA]</scope>
    <source>
        <strain evidence="3 4">20-MO00628-0</strain>
    </source>
</reference>
<organism evidence="3 4">
    <name type="scientific">Pseudomonas pudica</name>
    <dbReference type="NCBI Taxonomy" id="272772"/>
    <lineage>
        <taxon>Bacteria</taxon>
        <taxon>Pseudomonadati</taxon>
        <taxon>Pseudomonadota</taxon>
        <taxon>Gammaproteobacteria</taxon>
        <taxon>Pseudomonadales</taxon>
        <taxon>Pseudomonadaceae</taxon>
        <taxon>Pseudomonas</taxon>
    </lineage>
</organism>
<keyword evidence="1" id="KW-0812">Transmembrane</keyword>
<protein>
    <submittedName>
        <fullName evidence="3">Acyltransferase</fullName>
    </submittedName>
</protein>
<feature type="transmembrane region" description="Helical" evidence="1">
    <location>
        <begin position="159"/>
        <end position="181"/>
    </location>
</feature>
<feature type="transmembrane region" description="Helical" evidence="1">
    <location>
        <begin position="236"/>
        <end position="257"/>
    </location>
</feature>
<feature type="transmembrane region" description="Helical" evidence="1">
    <location>
        <begin position="207"/>
        <end position="224"/>
    </location>
</feature>
<dbReference type="PANTHER" id="PTHR23028">
    <property type="entry name" value="ACETYLTRANSFERASE"/>
    <property type="match status" value="1"/>
</dbReference>
<dbReference type="PANTHER" id="PTHR23028:SF134">
    <property type="entry name" value="PUTATIVE (AFU_ORTHOLOGUE AFUA_4G08520)-RELATED"/>
    <property type="match status" value="1"/>
</dbReference>
<dbReference type="RefSeq" id="WP_196174058.1">
    <property type="nucleotide sequence ID" value="NZ_JADLJR010000041.1"/>
</dbReference>
<dbReference type="GO" id="GO:0016746">
    <property type="term" value="F:acyltransferase activity"/>
    <property type="evidence" value="ECO:0007669"/>
    <property type="project" value="UniProtKB-KW"/>
</dbReference>
<feature type="transmembrane region" description="Helical" evidence="1">
    <location>
        <begin position="53"/>
        <end position="76"/>
    </location>
</feature>
<evidence type="ECO:0000313" key="3">
    <source>
        <dbReference type="EMBL" id="MBF8647502.1"/>
    </source>
</evidence>
<keyword evidence="3" id="KW-0808">Transferase</keyword>
<name>A0ABS0G4J2_9PSED</name>
<keyword evidence="3" id="KW-0012">Acyltransferase</keyword>
<gene>
    <name evidence="3" type="ORF">IRZ77_18235</name>
</gene>
<dbReference type="EMBL" id="JADLJS010000027">
    <property type="protein sequence ID" value="MBF8647502.1"/>
    <property type="molecule type" value="Genomic_DNA"/>
</dbReference>
<feature type="transmembrane region" description="Helical" evidence="1">
    <location>
        <begin position="97"/>
        <end position="116"/>
    </location>
</feature>
<accession>A0ABS0G4J2</accession>
<keyword evidence="1" id="KW-0472">Membrane</keyword>
<feature type="transmembrane region" description="Helical" evidence="1">
    <location>
        <begin position="186"/>
        <end position="201"/>
    </location>
</feature>
<keyword evidence="4" id="KW-1185">Reference proteome</keyword>
<sequence>MSLSKLDGIRGLAAVIVIFSHALFWYYPAMHLGVRTKGRPLDGIEWFDSPFSFFYRGGFSVSMFFILSGLVLTYSISRHTDVLDSIRKASVKRYIRLGVPVAASVLIGCILMKLGVYEAPNISPTPVLSTPYLFNATWNGAIRDAIYGALALGDSRYNYVLWTIQIELIGSFAIFAAFALFGGNALVYRIFCIAAFLALSASTNKTAMYTSLFFLGSMLITFRFDEEKNSATRTAICLIGLFVGLYLAGFHSASASYAILGNMTRSLSAITGYQPSWLLIIPAFGGLIVLLSVLNAQRAFAILDSAPMKWLGKLSFSLYLLHTFILVVVAQFFCKHLGMSFAAMTLTLVTTIALTLLASYFFYLKVDLPAIALANKFSSLLLDQKSKSPKVLSEQQPTQA</sequence>
<comment type="caution">
    <text evidence="3">The sequence shown here is derived from an EMBL/GenBank/DDBJ whole genome shotgun (WGS) entry which is preliminary data.</text>
</comment>
<evidence type="ECO:0000259" key="2">
    <source>
        <dbReference type="Pfam" id="PF01757"/>
    </source>
</evidence>
<feature type="transmembrane region" description="Helical" evidence="1">
    <location>
        <begin position="316"/>
        <end position="333"/>
    </location>
</feature>
<dbReference type="Pfam" id="PF01757">
    <property type="entry name" value="Acyl_transf_3"/>
    <property type="match status" value="1"/>
</dbReference>
<proteinExistence type="predicted"/>
<keyword evidence="1" id="KW-1133">Transmembrane helix</keyword>
<feature type="transmembrane region" description="Helical" evidence="1">
    <location>
        <begin position="339"/>
        <end position="363"/>
    </location>
</feature>
<feature type="transmembrane region" description="Helical" evidence="1">
    <location>
        <begin position="12"/>
        <end position="33"/>
    </location>
</feature>
<dbReference type="InterPro" id="IPR002656">
    <property type="entry name" value="Acyl_transf_3_dom"/>
</dbReference>
<evidence type="ECO:0000256" key="1">
    <source>
        <dbReference type="SAM" id="Phobius"/>
    </source>
</evidence>
<feature type="transmembrane region" description="Helical" evidence="1">
    <location>
        <begin position="277"/>
        <end position="296"/>
    </location>
</feature>